<evidence type="ECO:0000256" key="2">
    <source>
        <dbReference type="SAM" id="MobiDB-lite"/>
    </source>
</evidence>
<keyword evidence="1" id="KW-0175">Coiled coil</keyword>
<dbReference type="InParanoid" id="A0A6P7I2P2"/>
<dbReference type="Proteomes" id="UP000515145">
    <property type="component" value="Chromosome 2"/>
</dbReference>
<evidence type="ECO:0000313" key="3">
    <source>
        <dbReference type="Proteomes" id="UP000515145"/>
    </source>
</evidence>
<protein>
    <submittedName>
        <fullName evidence="4">Uncharacterized protein LOC114431574</fullName>
    </submittedName>
</protein>
<dbReference type="FunCoup" id="A0A6P7I2P2">
    <property type="interactions" value="1"/>
</dbReference>
<dbReference type="AlphaFoldDB" id="A0A6P7I2P2"/>
<reference evidence="4" key="1">
    <citation type="submission" date="2025-08" db="UniProtKB">
        <authorList>
            <consortium name="RefSeq"/>
        </authorList>
    </citation>
    <scope>IDENTIFICATION</scope>
</reference>
<feature type="region of interest" description="Disordered" evidence="2">
    <location>
        <begin position="14"/>
        <end position="41"/>
    </location>
</feature>
<sequence>MLRFLCCCCFSSGENSNETQPLLQPRPSEVSGSARQTRPAHSDAWTVKRIGRLVMRRVCVPELDQRFSDMAETFNEQQQRYEAMVKHIRNLQRSCDCTNNDSLALAECVGKIRKEHESKCRVSLKMKGYDFSLSVVEGESLGKSLPSRLQLAQHEVKDISENARATISKGTTLQELIGWLLRSQDQMADQVKGAAETYQEQGRLNENLEENMREVKRAKELSQGYRQQAGEVLTEAAQIAGAHV</sequence>
<accession>A0A6P7I2P2</accession>
<organism evidence="3 4">
    <name type="scientific">Parambassis ranga</name>
    <name type="common">Indian glassy fish</name>
    <dbReference type="NCBI Taxonomy" id="210632"/>
    <lineage>
        <taxon>Eukaryota</taxon>
        <taxon>Metazoa</taxon>
        <taxon>Chordata</taxon>
        <taxon>Craniata</taxon>
        <taxon>Vertebrata</taxon>
        <taxon>Euteleostomi</taxon>
        <taxon>Actinopterygii</taxon>
        <taxon>Neopterygii</taxon>
        <taxon>Teleostei</taxon>
        <taxon>Neoteleostei</taxon>
        <taxon>Acanthomorphata</taxon>
        <taxon>Ovalentaria</taxon>
        <taxon>Ambassidae</taxon>
        <taxon>Parambassis</taxon>
    </lineage>
</organism>
<name>A0A6P7I2P2_9TELE</name>
<dbReference type="OrthoDB" id="9890799at2759"/>
<dbReference type="RefSeq" id="XP_028254919.1">
    <property type="nucleotide sequence ID" value="XM_028399118.1"/>
</dbReference>
<proteinExistence type="predicted"/>
<keyword evidence="3" id="KW-1185">Reference proteome</keyword>
<gene>
    <name evidence="4" type="primary">LOC114431574</name>
</gene>
<evidence type="ECO:0000313" key="4">
    <source>
        <dbReference type="RefSeq" id="XP_028254919.1"/>
    </source>
</evidence>
<feature type="coiled-coil region" evidence="1">
    <location>
        <begin position="191"/>
        <end position="228"/>
    </location>
</feature>
<dbReference type="GeneID" id="114431574"/>
<evidence type="ECO:0000256" key="1">
    <source>
        <dbReference type="SAM" id="Coils"/>
    </source>
</evidence>